<organism evidence="3 4">
    <name type="scientific">Pseudobacter ginsenosidimutans</name>
    <dbReference type="NCBI Taxonomy" id="661488"/>
    <lineage>
        <taxon>Bacteria</taxon>
        <taxon>Pseudomonadati</taxon>
        <taxon>Bacteroidota</taxon>
        <taxon>Chitinophagia</taxon>
        <taxon>Chitinophagales</taxon>
        <taxon>Chitinophagaceae</taxon>
        <taxon>Pseudobacter</taxon>
    </lineage>
</organism>
<keyword evidence="2" id="KW-1133">Transmembrane helix</keyword>
<evidence type="ECO:0000256" key="2">
    <source>
        <dbReference type="SAM" id="Phobius"/>
    </source>
</evidence>
<dbReference type="Proteomes" id="UP000293874">
    <property type="component" value="Unassembled WGS sequence"/>
</dbReference>
<feature type="region of interest" description="Disordered" evidence="1">
    <location>
        <begin position="98"/>
        <end position="117"/>
    </location>
</feature>
<feature type="compositionally biased region" description="Basic and acidic residues" evidence="1">
    <location>
        <begin position="98"/>
        <end position="110"/>
    </location>
</feature>
<protein>
    <submittedName>
        <fullName evidence="3">Uncharacterized protein</fullName>
    </submittedName>
</protein>
<keyword evidence="2" id="KW-0472">Membrane</keyword>
<gene>
    <name evidence="3" type="ORF">EV199_5757</name>
</gene>
<comment type="caution">
    <text evidence="3">The sequence shown here is derived from an EMBL/GenBank/DDBJ whole genome shotgun (WGS) entry which is preliminary data.</text>
</comment>
<name>A0A4Q7MFR8_9BACT</name>
<feature type="transmembrane region" description="Helical" evidence="2">
    <location>
        <begin position="26"/>
        <end position="50"/>
    </location>
</feature>
<feature type="transmembrane region" description="Helical" evidence="2">
    <location>
        <begin position="62"/>
        <end position="82"/>
    </location>
</feature>
<keyword evidence="4" id="KW-1185">Reference proteome</keyword>
<dbReference type="AlphaFoldDB" id="A0A4Q7MFR8"/>
<dbReference type="EMBL" id="SGXA01000005">
    <property type="protein sequence ID" value="RZS65582.1"/>
    <property type="molecule type" value="Genomic_DNA"/>
</dbReference>
<evidence type="ECO:0000256" key="1">
    <source>
        <dbReference type="SAM" id="MobiDB-lite"/>
    </source>
</evidence>
<evidence type="ECO:0000313" key="4">
    <source>
        <dbReference type="Proteomes" id="UP000293874"/>
    </source>
</evidence>
<reference evidence="3 4" key="1">
    <citation type="submission" date="2019-02" db="EMBL/GenBank/DDBJ databases">
        <title>Genomic Encyclopedia of Type Strains, Phase IV (KMG-IV): sequencing the most valuable type-strain genomes for metagenomic binning, comparative biology and taxonomic classification.</title>
        <authorList>
            <person name="Goeker M."/>
        </authorList>
    </citation>
    <scope>NUCLEOTIDE SEQUENCE [LARGE SCALE GENOMIC DNA]</scope>
    <source>
        <strain evidence="3 4">DSM 18116</strain>
    </source>
</reference>
<proteinExistence type="predicted"/>
<keyword evidence="2" id="KW-0812">Transmembrane</keyword>
<dbReference type="RefSeq" id="WP_130544238.1">
    <property type="nucleotide sequence ID" value="NZ_CP042431.1"/>
</dbReference>
<accession>A0A4Q7MFR8</accession>
<sequence>MTERELQFIEYWEANRLREKKWQYQLMVGIPIGLLFSLPIIIIVFTGRYWYVRADMEANASLSPTLLIICVVIIAIFVAIFYKRHQWDMKEQQYRELKAREERENKEKDSVNGPVQH</sequence>
<evidence type="ECO:0000313" key="3">
    <source>
        <dbReference type="EMBL" id="RZS65582.1"/>
    </source>
</evidence>
<dbReference type="OrthoDB" id="678407at2"/>